<dbReference type="InterPro" id="IPR036259">
    <property type="entry name" value="MFS_trans_sf"/>
</dbReference>
<evidence type="ECO:0000256" key="9">
    <source>
        <dbReference type="SAM" id="Phobius"/>
    </source>
</evidence>
<reference evidence="11" key="1">
    <citation type="submission" date="2022-01" db="EMBL/GenBank/DDBJ databases">
        <authorList>
            <person name="King R."/>
        </authorList>
    </citation>
    <scope>NUCLEOTIDE SEQUENCE</scope>
</reference>
<feature type="transmembrane region" description="Helical" evidence="9">
    <location>
        <begin position="424"/>
        <end position="445"/>
    </location>
</feature>
<evidence type="ECO:0000256" key="3">
    <source>
        <dbReference type="ARBA" id="ARBA00022692"/>
    </source>
</evidence>
<evidence type="ECO:0000256" key="4">
    <source>
        <dbReference type="ARBA" id="ARBA00022989"/>
    </source>
</evidence>
<dbReference type="Proteomes" id="UP001153709">
    <property type="component" value="Chromosome 6"/>
</dbReference>
<keyword evidence="3 9" id="KW-0812">Transmembrane</keyword>
<feature type="transmembrane region" description="Helical" evidence="9">
    <location>
        <begin position="353"/>
        <end position="375"/>
    </location>
</feature>
<dbReference type="GO" id="GO:0022857">
    <property type="term" value="F:transmembrane transporter activity"/>
    <property type="evidence" value="ECO:0007669"/>
    <property type="project" value="InterPro"/>
</dbReference>
<dbReference type="Gene3D" id="1.20.1250.20">
    <property type="entry name" value="MFS general substrate transporter like domains"/>
    <property type="match status" value="1"/>
</dbReference>
<keyword evidence="5 9" id="KW-0472">Membrane</keyword>
<evidence type="ECO:0000313" key="11">
    <source>
        <dbReference type="EMBL" id="CAH1281653.1"/>
    </source>
</evidence>
<evidence type="ECO:0000256" key="7">
    <source>
        <dbReference type="ARBA" id="ARBA00024348"/>
    </source>
</evidence>
<dbReference type="NCBIfam" id="TIGR00879">
    <property type="entry name" value="SP"/>
    <property type="match status" value="1"/>
</dbReference>
<gene>
    <name evidence="11" type="ORF">DIABBA_LOCUS9367</name>
</gene>
<feature type="transmembrane region" description="Helical" evidence="9">
    <location>
        <begin position="387"/>
        <end position="412"/>
    </location>
</feature>
<proteinExistence type="inferred from homology"/>
<evidence type="ECO:0000313" key="12">
    <source>
        <dbReference type="Proteomes" id="UP001153709"/>
    </source>
</evidence>
<accession>A0A9P0DWQ7</accession>
<dbReference type="GO" id="GO:0005886">
    <property type="term" value="C:plasma membrane"/>
    <property type="evidence" value="ECO:0007669"/>
    <property type="project" value="UniProtKB-SubCell"/>
</dbReference>
<feature type="transmembrane region" description="Helical" evidence="9">
    <location>
        <begin position="201"/>
        <end position="222"/>
    </location>
</feature>
<dbReference type="InterPro" id="IPR003663">
    <property type="entry name" value="Sugar/inositol_transpt"/>
</dbReference>
<keyword evidence="4 9" id="KW-1133">Transmembrane helix</keyword>
<keyword evidence="8" id="KW-0813">Transport</keyword>
<feature type="transmembrane region" description="Helical" evidence="9">
    <location>
        <begin position="176"/>
        <end position="195"/>
    </location>
</feature>
<name>A0A9P0DWQ7_DIABA</name>
<evidence type="ECO:0000256" key="2">
    <source>
        <dbReference type="ARBA" id="ARBA00022475"/>
    </source>
</evidence>
<feature type="transmembrane region" description="Helical" evidence="9">
    <location>
        <begin position="90"/>
        <end position="111"/>
    </location>
</feature>
<feature type="domain" description="Major facilitator superfamily (MFS) profile" evidence="10">
    <location>
        <begin position="42"/>
        <end position="479"/>
    </location>
</feature>
<dbReference type="InterPro" id="IPR005829">
    <property type="entry name" value="Sugar_transporter_CS"/>
</dbReference>
<dbReference type="PROSITE" id="PS50850">
    <property type="entry name" value="MFS"/>
    <property type="match status" value="1"/>
</dbReference>
<dbReference type="FunFam" id="1.20.1250.20:FF:000055">
    <property type="entry name" value="Facilitated trehalose transporter Tret1-2 homolog"/>
    <property type="match status" value="1"/>
</dbReference>
<dbReference type="PROSITE" id="PS00217">
    <property type="entry name" value="SUGAR_TRANSPORT_2"/>
    <property type="match status" value="1"/>
</dbReference>
<organism evidence="11 12">
    <name type="scientific">Diabrotica balteata</name>
    <name type="common">Banded cucumber beetle</name>
    <dbReference type="NCBI Taxonomy" id="107213"/>
    <lineage>
        <taxon>Eukaryota</taxon>
        <taxon>Metazoa</taxon>
        <taxon>Ecdysozoa</taxon>
        <taxon>Arthropoda</taxon>
        <taxon>Hexapoda</taxon>
        <taxon>Insecta</taxon>
        <taxon>Pterygota</taxon>
        <taxon>Neoptera</taxon>
        <taxon>Endopterygota</taxon>
        <taxon>Coleoptera</taxon>
        <taxon>Polyphaga</taxon>
        <taxon>Cucujiformia</taxon>
        <taxon>Chrysomeloidea</taxon>
        <taxon>Chrysomelidae</taxon>
        <taxon>Galerucinae</taxon>
        <taxon>Diabroticina</taxon>
        <taxon>Diabroticites</taxon>
        <taxon>Diabrotica</taxon>
    </lineage>
</organism>
<evidence type="ECO:0000256" key="6">
    <source>
        <dbReference type="ARBA" id="ARBA00023180"/>
    </source>
</evidence>
<comment type="similarity">
    <text evidence="7">Belongs to the major facilitator superfamily. Sugar transporter (TC 2.A.1.1) family. Trehalose transporter subfamily.</text>
</comment>
<feature type="transmembrane region" description="Helical" evidence="9">
    <location>
        <begin position="457"/>
        <end position="475"/>
    </location>
</feature>
<dbReference type="SUPFAM" id="SSF103473">
    <property type="entry name" value="MFS general substrate transporter"/>
    <property type="match status" value="1"/>
</dbReference>
<comment type="subcellular location">
    <subcellularLocation>
        <location evidence="1">Cell membrane</location>
        <topology evidence="1">Multi-pass membrane protein</topology>
    </subcellularLocation>
</comment>
<feature type="transmembrane region" description="Helical" evidence="9">
    <location>
        <begin position="288"/>
        <end position="310"/>
    </location>
</feature>
<feature type="transmembrane region" description="Helical" evidence="9">
    <location>
        <begin position="118"/>
        <end position="137"/>
    </location>
</feature>
<dbReference type="PANTHER" id="PTHR48021:SF47">
    <property type="entry name" value="GH17672P"/>
    <property type="match status" value="1"/>
</dbReference>
<dbReference type="AlphaFoldDB" id="A0A9P0DWQ7"/>
<feature type="transmembrane region" description="Helical" evidence="9">
    <location>
        <begin position="40"/>
        <end position="62"/>
    </location>
</feature>
<dbReference type="InterPro" id="IPR050549">
    <property type="entry name" value="MFS_Trehalose_Transporter"/>
</dbReference>
<sequence length="492" mass="54904">MTEKNEPLLEEVKYIPSLIKEDGYNLGLKAENKIKGVYKYYVLCTIFTVDLLATSGDITMTWTSPMFSKLYSNDTTVNPLPKPITAAQDAWIASLINVGAMVGGFPFSFISEHYGRKAALLAVGVFHIIAYLSMAFAKCVELFYFGRILGGLAVGGGYTLLPMYIAEVAEEKKRGAYSVTLGIFWGFGNFLPYLIGPFLSVRVFNLINFSLPLLFVILFFFLGTETPYYLIGANKLEKAEEVLMLLRAKDRKSVQLELENIKNSLEQEKHENVGSFTNIFTNPGVRKAFIIAISLISFQQLSGWNAITFYLQPIFEASNTNLSPEICALIIGACIFGFALPTPYFTDKINRKVLLIFSDIGLGLGLLILGAFFYIKNRTNWSMTAISWIPIPTLIMCTFAFQVGLAALPWTISSEIFPKNVKKLSSATTSASCWIVSFLITQFFNTMKQNLGTDGTFLFYAGFAFIAACFTFFYVPETRGKTFVEIQQILKS</sequence>
<keyword evidence="2" id="KW-1003">Cell membrane</keyword>
<dbReference type="EMBL" id="OU898281">
    <property type="protein sequence ID" value="CAH1281653.1"/>
    <property type="molecule type" value="Genomic_DNA"/>
</dbReference>
<feature type="transmembrane region" description="Helical" evidence="9">
    <location>
        <begin position="322"/>
        <end position="341"/>
    </location>
</feature>
<dbReference type="PRINTS" id="PR00171">
    <property type="entry name" value="SUGRTRNSPORT"/>
</dbReference>
<evidence type="ECO:0000256" key="8">
    <source>
        <dbReference type="RuleBase" id="RU003346"/>
    </source>
</evidence>
<evidence type="ECO:0000259" key="10">
    <source>
        <dbReference type="PROSITE" id="PS50850"/>
    </source>
</evidence>
<dbReference type="OrthoDB" id="8120565at2759"/>
<dbReference type="InterPro" id="IPR005828">
    <property type="entry name" value="MFS_sugar_transport-like"/>
</dbReference>
<dbReference type="InterPro" id="IPR020846">
    <property type="entry name" value="MFS_dom"/>
</dbReference>
<evidence type="ECO:0000256" key="1">
    <source>
        <dbReference type="ARBA" id="ARBA00004651"/>
    </source>
</evidence>
<evidence type="ECO:0000256" key="5">
    <source>
        <dbReference type="ARBA" id="ARBA00023136"/>
    </source>
</evidence>
<protein>
    <recommendedName>
        <fullName evidence="10">Major facilitator superfamily (MFS) profile domain-containing protein</fullName>
    </recommendedName>
</protein>
<dbReference type="PANTHER" id="PTHR48021">
    <property type="match status" value="1"/>
</dbReference>
<dbReference type="Pfam" id="PF00083">
    <property type="entry name" value="Sugar_tr"/>
    <property type="match status" value="1"/>
</dbReference>
<keyword evidence="6" id="KW-0325">Glycoprotein</keyword>
<keyword evidence="12" id="KW-1185">Reference proteome</keyword>
<feature type="transmembrane region" description="Helical" evidence="9">
    <location>
        <begin position="143"/>
        <end position="164"/>
    </location>
</feature>